<evidence type="ECO:0000256" key="8">
    <source>
        <dbReference type="ARBA" id="ARBA00022848"/>
    </source>
</evidence>
<keyword evidence="10" id="KW-0408">Iron</keyword>
<comment type="similarity">
    <text evidence="4">Belongs to the cytochrome P450 family.</text>
</comment>
<dbReference type="PRINTS" id="PR00463">
    <property type="entry name" value="EP450I"/>
</dbReference>
<evidence type="ECO:0000256" key="5">
    <source>
        <dbReference type="ARBA" id="ARBA00022617"/>
    </source>
</evidence>
<dbReference type="GO" id="GO:0008395">
    <property type="term" value="F:steroid hydroxylase activity"/>
    <property type="evidence" value="ECO:0007669"/>
    <property type="project" value="TreeGrafter"/>
</dbReference>
<evidence type="ECO:0000313" key="13">
    <source>
        <dbReference type="EMBL" id="GFN90148.1"/>
    </source>
</evidence>
<protein>
    <submittedName>
        <fullName evidence="13">Cytochrome p450 2u1</fullName>
    </submittedName>
</protein>
<dbReference type="PANTHER" id="PTHR24300">
    <property type="entry name" value="CYTOCHROME P450 508A4-RELATED"/>
    <property type="match status" value="1"/>
</dbReference>
<evidence type="ECO:0000256" key="7">
    <source>
        <dbReference type="ARBA" id="ARBA00022824"/>
    </source>
</evidence>
<keyword evidence="12" id="KW-0472">Membrane</keyword>
<keyword evidence="6" id="KW-0479">Metal-binding</keyword>
<dbReference type="Gene3D" id="1.10.630.10">
    <property type="entry name" value="Cytochrome P450"/>
    <property type="match status" value="1"/>
</dbReference>
<dbReference type="InterPro" id="IPR036396">
    <property type="entry name" value="Cyt_P450_sf"/>
</dbReference>
<evidence type="ECO:0000313" key="14">
    <source>
        <dbReference type="Proteomes" id="UP000735302"/>
    </source>
</evidence>
<dbReference type="GO" id="GO:0005506">
    <property type="term" value="F:iron ion binding"/>
    <property type="evidence" value="ECO:0007669"/>
    <property type="project" value="InterPro"/>
</dbReference>
<evidence type="ECO:0000256" key="2">
    <source>
        <dbReference type="ARBA" id="ARBA00004174"/>
    </source>
</evidence>
<keyword evidence="8" id="KW-0492">Microsome</keyword>
<dbReference type="Pfam" id="PF00067">
    <property type="entry name" value="p450"/>
    <property type="match status" value="1"/>
</dbReference>
<name>A0AAV3Z4D0_9GAST</name>
<evidence type="ECO:0000256" key="10">
    <source>
        <dbReference type="ARBA" id="ARBA00023004"/>
    </source>
</evidence>
<evidence type="ECO:0000256" key="6">
    <source>
        <dbReference type="ARBA" id="ARBA00022723"/>
    </source>
</evidence>
<evidence type="ECO:0000256" key="4">
    <source>
        <dbReference type="ARBA" id="ARBA00010617"/>
    </source>
</evidence>
<keyword evidence="9" id="KW-0560">Oxidoreductase</keyword>
<evidence type="ECO:0000256" key="12">
    <source>
        <dbReference type="ARBA" id="ARBA00023136"/>
    </source>
</evidence>
<dbReference type="SUPFAM" id="SSF48264">
    <property type="entry name" value="Cytochrome P450"/>
    <property type="match status" value="1"/>
</dbReference>
<dbReference type="GO" id="GO:0006082">
    <property type="term" value="P:organic acid metabolic process"/>
    <property type="evidence" value="ECO:0007669"/>
    <property type="project" value="TreeGrafter"/>
</dbReference>
<sequence length="439" mass="50009">MLTSDLFSLPTLGYAAITLAFILMVKSLVKPTYPSNIPPFPARPYPILGHLPYVMKGQRVKIQEWRKTVGDIFSLYMGPQLYVVINESKLIREALVANADALSNRQPLPHVEGSTSGISLSNGPMWKEQRTVSMSILRSFGMGKSSLASKISEEISEYLKALAQLGGRPEDVRILTRTSVSNTICSIIVGKRFDYQDPFLIAFLESFNKQLQAAENLSPVVIWPWLRHIPGNFLNSKTLNREIHAVIEQFCDKFIEQVTKDEDDMPECFISQYWREMNKMKAQGKSTTLIVENLRWSLFQLFFAGTDTTSTTIMWYMYFMLRHPHIQKKVYHELSEVVGVERAPDLQDKTKLNYFWATVMETQRLASIVPQSIPHLCIADVTIQGYTIPAKTVVLPNLDAVMLDENTWEEPLKFRPERFLDDTGALIKPDSFIPFSVGQ</sequence>
<evidence type="ECO:0000256" key="1">
    <source>
        <dbReference type="ARBA" id="ARBA00001971"/>
    </source>
</evidence>
<dbReference type="PRINTS" id="PR00385">
    <property type="entry name" value="P450"/>
</dbReference>
<dbReference type="InterPro" id="IPR002401">
    <property type="entry name" value="Cyt_P450_E_grp-I"/>
</dbReference>
<keyword evidence="11" id="KW-0503">Monooxygenase</keyword>
<keyword evidence="7" id="KW-0256">Endoplasmic reticulum</keyword>
<comment type="cofactor">
    <cofactor evidence="1">
        <name>heme</name>
        <dbReference type="ChEBI" id="CHEBI:30413"/>
    </cofactor>
</comment>
<comment type="caution">
    <text evidence="13">The sequence shown here is derived from an EMBL/GenBank/DDBJ whole genome shotgun (WGS) entry which is preliminary data.</text>
</comment>
<evidence type="ECO:0000256" key="11">
    <source>
        <dbReference type="ARBA" id="ARBA00023033"/>
    </source>
</evidence>
<reference evidence="13 14" key="1">
    <citation type="journal article" date="2021" name="Elife">
        <title>Chloroplast acquisition without the gene transfer in kleptoplastic sea slugs, Plakobranchus ocellatus.</title>
        <authorList>
            <person name="Maeda T."/>
            <person name="Takahashi S."/>
            <person name="Yoshida T."/>
            <person name="Shimamura S."/>
            <person name="Takaki Y."/>
            <person name="Nagai Y."/>
            <person name="Toyoda A."/>
            <person name="Suzuki Y."/>
            <person name="Arimoto A."/>
            <person name="Ishii H."/>
            <person name="Satoh N."/>
            <person name="Nishiyama T."/>
            <person name="Hasebe M."/>
            <person name="Maruyama T."/>
            <person name="Minagawa J."/>
            <person name="Obokata J."/>
            <person name="Shigenobu S."/>
        </authorList>
    </citation>
    <scope>NUCLEOTIDE SEQUENCE [LARGE SCALE GENOMIC DNA]</scope>
</reference>
<dbReference type="InterPro" id="IPR050182">
    <property type="entry name" value="Cytochrome_P450_fam2"/>
</dbReference>
<accession>A0AAV3Z4D0</accession>
<dbReference type="InterPro" id="IPR001128">
    <property type="entry name" value="Cyt_P450"/>
</dbReference>
<keyword evidence="14" id="KW-1185">Reference proteome</keyword>
<dbReference type="Proteomes" id="UP000735302">
    <property type="component" value="Unassembled WGS sequence"/>
</dbReference>
<keyword evidence="5" id="KW-0349">Heme</keyword>
<gene>
    <name evidence="13" type="ORF">PoB_001665400</name>
</gene>
<comment type="subcellular location">
    <subcellularLocation>
        <location evidence="3">Endoplasmic reticulum membrane</location>
        <topology evidence="3">Peripheral membrane protein</topology>
    </subcellularLocation>
    <subcellularLocation>
        <location evidence="2">Microsome membrane</location>
        <topology evidence="2">Peripheral membrane protein</topology>
    </subcellularLocation>
</comment>
<dbReference type="GO" id="GO:0006805">
    <property type="term" value="P:xenobiotic metabolic process"/>
    <property type="evidence" value="ECO:0007669"/>
    <property type="project" value="TreeGrafter"/>
</dbReference>
<evidence type="ECO:0000256" key="3">
    <source>
        <dbReference type="ARBA" id="ARBA00004406"/>
    </source>
</evidence>
<proteinExistence type="inferred from homology"/>
<dbReference type="GO" id="GO:0020037">
    <property type="term" value="F:heme binding"/>
    <property type="evidence" value="ECO:0007669"/>
    <property type="project" value="InterPro"/>
</dbReference>
<evidence type="ECO:0000256" key="9">
    <source>
        <dbReference type="ARBA" id="ARBA00023002"/>
    </source>
</evidence>
<dbReference type="PANTHER" id="PTHR24300:SF403">
    <property type="entry name" value="CYTOCHROME P450 306A1"/>
    <property type="match status" value="1"/>
</dbReference>
<dbReference type="GO" id="GO:0016712">
    <property type="term" value="F:oxidoreductase activity, acting on paired donors, with incorporation or reduction of molecular oxygen, reduced flavin or flavoprotein as one donor, and incorporation of one atom of oxygen"/>
    <property type="evidence" value="ECO:0007669"/>
    <property type="project" value="TreeGrafter"/>
</dbReference>
<dbReference type="AlphaFoldDB" id="A0AAV3Z4D0"/>
<dbReference type="GO" id="GO:0005789">
    <property type="term" value="C:endoplasmic reticulum membrane"/>
    <property type="evidence" value="ECO:0007669"/>
    <property type="project" value="UniProtKB-SubCell"/>
</dbReference>
<dbReference type="EMBL" id="BLXT01001994">
    <property type="protein sequence ID" value="GFN90148.1"/>
    <property type="molecule type" value="Genomic_DNA"/>
</dbReference>
<organism evidence="13 14">
    <name type="scientific">Plakobranchus ocellatus</name>
    <dbReference type="NCBI Taxonomy" id="259542"/>
    <lineage>
        <taxon>Eukaryota</taxon>
        <taxon>Metazoa</taxon>
        <taxon>Spiralia</taxon>
        <taxon>Lophotrochozoa</taxon>
        <taxon>Mollusca</taxon>
        <taxon>Gastropoda</taxon>
        <taxon>Heterobranchia</taxon>
        <taxon>Euthyneura</taxon>
        <taxon>Panpulmonata</taxon>
        <taxon>Sacoglossa</taxon>
        <taxon>Placobranchoidea</taxon>
        <taxon>Plakobranchidae</taxon>
        <taxon>Plakobranchus</taxon>
    </lineage>
</organism>
<dbReference type="FunFam" id="1.10.630.10:FF:000238">
    <property type="entry name" value="Cytochrome P450 2A6"/>
    <property type="match status" value="1"/>
</dbReference>